<keyword evidence="5" id="KW-0762">Sugar transport</keyword>
<evidence type="ECO:0000256" key="8">
    <source>
        <dbReference type="ARBA" id="ARBA00023047"/>
    </source>
</evidence>
<evidence type="ECO:0000313" key="13">
    <source>
        <dbReference type="Proteomes" id="UP000199468"/>
    </source>
</evidence>
<keyword evidence="4" id="KW-1003">Cell membrane</keyword>
<feature type="transmembrane region" description="Helical" evidence="10">
    <location>
        <begin position="80"/>
        <end position="97"/>
    </location>
</feature>
<evidence type="ECO:0000256" key="10">
    <source>
        <dbReference type="SAM" id="Phobius"/>
    </source>
</evidence>
<keyword evidence="9 10" id="KW-0472">Membrane</keyword>
<dbReference type="EMBL" id="FNBZ01000005">
    <property type="protein sequence ID" value="SDG72863.1"/>
    <property type="molecule type" value="Genomic_DNA"/>
</dbReference>
<feature type="transmembrane region" description="Helical" evidence="10">
    <location>
        <begin position="196"/>
        <end position="214"/>
    </location>
</feature>
<name>A0ABY0P594_9HYPH</name>
<comment type="subcellular location">
    <subcellularLocation>
        <location evidence="1">Cell membrane</location>
        <topology evidence="1">Multi-pass membrane protein</topology>
    </subcellularLocation>
</comment>
<dbReference type="InterPro" id="IPR000412">
    <property type="entry name" value="ABC_2_transport"/>
</dbReference>
<feature type="transmembrane region" description="Helical" evidence="10">
    <location>
        <begin position="51"/>
        <end position="74"/>
    </location>
</feature>
<dbReference type="Pfam" id="PF01061">
    <property type="entry name" value="ABC2_membrane"/>
    <property type="match status" value="1"/>
</dbReference>
<evidence type="ECO:0000256" key="4">
    <source>
        <dbReference type="ARBA" id="ARBA00022475"/>
    </source>
</evidence>
<keyword evidence="3" id="KW-0813">Transport</keyword>
<accession>A0ABY0P594</accession>
<keyword evidence="8" id="KW-0625">Polysaccharide transport</keyword>
<keyword evidence="7 10" id="KW-1133">Transmembrane helix</keyword>
<evidence type="ECO:0000259" key="11">
    <source>
        <dbReference type="Pfam" id="PF01061"/>
    </source>
</evidence>
<reference evidence="12 13" key="1">
    <citation type="submission" date="2016-10" db="EMBL/GenBank/DDBJ databases">
        <authorList>
            <person name="Varghese N."/>
            <person name="Submissions S."/>
        </authorList>
    </citation>
    <scope>NUCLEOTIDE SEQUENCE [LARGE SCALE GENOMIC DNA]</scope>
    <source>
        <strain evidence="12 13">DSM 26672</strain>
    </source>
</reference>
<proteinExistence type="inferred from homology"/>
<evidence type="ECO:0000313" key="12">
    <source>
        <dbReference type="EMBL" id="SDG72863.1"/>
    </source>
</evidence>
<feature type="transmembrane region" description="Helical" evidence="10">
    <location>
        <begin position="163"/>
        <end position="184"/>
    </location>
</feature>
<feature type="transmembrane region" description="Helical" evidence="10">
    <location>
        <begin position="249"/>
        <end position="267"/>
    </location>
</feature>
<sequence length="277" mass="31040">MQPPPPETSGRSSRSPVSVEPRLVTRLSIQFQVIAALIVRNVMARYGRGNLGFLWLVVEPIFLVSGVMAVWTLLHRSGHGVPIAAFVFSSYIPLTLWRHLSTAPRVLSGNFGLLYHRRITVFDIMVARALTDIAGVSSAGLVVYFLLLSVGALDWIADPSLVLTGWLLMCLFGFGVGCVTASLSEKSEVIENLIQPIQYLLLPISGIFFMVSWIPKKYQEYLLWVPMIHIYEIIRAGIFGKKISTHYDINYILLWSVFVIFIGIMGINSSRKKLKTR</sequence>
<evidence type="ECO:0000256" key="1">
    <source>
        <dbReference type="ARBA" id="ARBA00004651"/>
    </source>
</evidence>
<organism evidence="12 13">
    <name type="scientific">Bosea robiniae</name>
    <dbReference type="NCBI Taxonomy" id="1036780"/>
    <lineage>
        <taxon>Bacteria</taxon>
        <taxon>Pseudomonadati</taxon>
        <taxon>Pseudomonadota</taxon>
        <taxon>Alphaproteobacteria</taxon>
        <taxon>Hyphomicrobiales</taxon>
        <taxon>Boseaceae</taxon>
        <taxon>Bosea</taxon>
    </lineage>
</organism>
<dbReference type="PRINTS" id="PR00164">
    <property type="entry name" value="ABC2TRNSPORT"/>
</dbReference>
<dbReference type="RefSeq" id="WP_091858038.1">
    <property type="nucleotide sequence ID" value="NZ_FNBZ01000005.1"/>
</dbReference>
<keyword evidence="6 10" id="KW-0812">Transmembrane</keyword>
<comment type="caution">
    <text evidence="12">The sequence shown here is derived from an EMBL/GenBank/DDBJ whole genome shotgun (WGS) entry which is preliminary data.</text>
</comment>
<dbReference type="Proteomes" id="UP000199468">
    <property type="component" value="Unassembled WGS sequence"/>
</dbReference>
<feature type="domain" description="ABC-2 type transporter transmembrane" evidence="11">
    <location>
        <begin position="34"/>
        <end position="239"/>
    </location>
</feature>
<dbReference type="PANTHER" id="PTHR30413:SF10">
    <property type="entry name" value="CAPSULE POLYSACCHARIDE EXPORT INNER-MEMBRANE PROTEIN CTRC"/>
    <property type="match status" value="1"/>
</dbReference>
<dbReference type="PANTHER" id="PTHR30413">
    <property type="entry name" value="INNER MEMBRANE TRANSPORT PERMEASE"/>
    <property type="match status" value="1"/>
</dbReference>
<protein>
    <submittedName>
        <fullName evidence="12">Capsular polysaccharide transport system permease protein</fullName>
    </submittedName>
</protein>
<feature type="transmembrane region" description="Helical" evidence="10">
    <location>
        <begin position="23"/>
        <end position="39"/>
    </location>
</feature>
<keyword evidence="13" id="KW-1185">Reference proteome</keyword>
<evidence type="ECO:0000256" key="6">
    <source>
        <dbReference type="ARBA" id="ARBA00022692"/>
    </source>
</evidence>
<evidence type="ECO:0000256" key="7">
    <source>
        <dbReference type="ARBA" id="ARBA00022989"/>
    </source>
</evidence>
<evidence type="ECO:0000256" key="5">
    <source>
        <dbReference type="ARBA" id="ARBA00022597"/>
    </source>
</evidence>
<feature type="transmembrane region" description="Helical" evidence="10">
    <location>
        <begin position="133"/>
        <end position="157"/>
    </location>
</feature>
<dbReference type="InterPro" id="IPR013525">
    <property type="entry name" value="ABC2_TM"/>
</dbReference>
<evidence type="ECO:0000256" key="9">
    <source>
        <dbReference type="ARBA" id="ARBA00023136"/>
    </source>
</evidence>
<gene>
    <name evidence="12" type="ORF">SAMN05421844_105102</name>
</gene>
<evidence type="ECO:0000256" key="2">
    <source>
        <dbReference type="ARBA" id="ARBA00007783"/>
    </source>
</evidence>
<evidence type="ECO:0000256" key="3">
    <source>
        <dbReference type="ARBA" id="ARBA00022448"/>
    </source>
</evidence>
<comment type="similarity">
    <text evidence="2">Belongs to the ABC-2 integral membrane protein family.</text>
</comment>